<keyword evidence="2" id="KW-1185">Reference proteome</keyword>
<reference evidence="1" key="2">
    <citation type="journal article" date="2022" name="New Phytol.">
        <title>Evolutionary transition to the ectomycorrhizal habit in the genomes of a hyperdiverse lineage of mushroom-forming fungi.</title>
        <authorList>
            <person name="Looney B."/>
            <person name="Miyauchi S."/>
            <person name="Morin E."/>
            <person name="Drula E."/>
            <person name="Courty P.E."/>
            <person name="Kohler A."/>
            <person name="Kuo A."/>
            <person name="LaButti K."/>
            <person name="Pangilinan J."/>
            <person name="Lipzen A."/>
            <person name="Riley R."/>
            <person name="Andreopoulos W."/>
            <person name="He G."/>
            <person name="Johnson J."/>
            <person name="Nolan M."/>
            <person name="Tritt A."/>
            <person name="Barry K.W."/>
            <person name="Grigoriev I.V."/>
            <person name="Nagy L.G."/>
            <person name="Hibbett D."/>
            <person name="Henrissat B."/>
            <person name="Matheny P.B."/>
            <person name="Labbe J."/>
            <person name="Martin F.M."/>
        </authorList>
    </citation>
    <scope>NUCLEOTIDE SEQUENCE</scope>
    <source>
        <strain evidence="1">EC-137</strain>
    </source>
</reference>
<accession>A0ACB8QIP5</accession>
<name>A0ACB8QIP5_9AGAM</name>
<comment type="caution">
    <text evidence="1">The sequence shown here is derived from an EMBL/GenBank/DDBJ whole genome shotgun (WGS) entry which is preliminary data.</text>
</comment>
<protein>
    <submittedName>
        <fullName evidence="1">Uncharacterized protein</fullName>
    </submittedName>
</protein>
<reference evidence="1" key="1">
    <citation type="submission" date="2021-02" db="EMBL/GenBank/DDBJ databases">
        <authorList>
            <consortium name="DOE Joint Genome Institute"/>
            <person name="Ahrendt S."/>
            <person name="Looney B.P."/>
            <person name="Miyauchi S."/>
            <person name="Morin E."/>
            <person name="Drula E."/>
            <person name="Courty P.E."/>
            <person name="Chicoki N."/>
            <person name="Fauchery L."/>
            <person name="Kohler A."/>
            <person name="Kuo A."/>
            <person name="Labutti K."/>
            <person name="Pangilinan J."/>
            <person name="Lipzen A."/>
            <person name="Riley R."/>
            <person name="Andreopoulos W."/>
            <person name="He G."/>
            <person name="Johnson J."/>
            <person name="Barry K.W."/>
            <person name="Grigoriev I.V."/>
            <person name="Nagy L."/>
            <person name="Hibbett D."/>
            <person name="Henrissat B."/>
            <person name="Matheny P.B."/>
            <person name="Labbe J."/>
            <person name="Martin F."/>
        </authorList>
    </citation>
    <scope>NUCLEOTIDE SEQUENCE</scope>
    <source>
        <strain evidence="1">EC-137</strain>
    </source>
</reference>
<evidence type="ECO:0000313" key="1">
    <source>
        <dbReference type="EMBL" id="KAI0031490.1"/>
    </source>
</evidence>
<proteinExistence type="predicted"/>
<evidence type="ECO:0000313" key="2">
    <source>
        <dbReference type="Proteomes" id="UP000814128"/>
    </source>
</evidence>
<dbReference type="EMBL" id="MU273578">
    <property type="protein sequence ID" value="KAI0031490.1"/>
    <property type="molecule type" value="Genomic_DNA"/>
</dbReference>
<gene>
    <name evidence="1" type="ORF">K488DRAFT_86773</name>
</gene>
<sequence>MSAYAFAFPVLTLFASPAPIKHHGAEGVTITLISGQSLGDRTKVFLGIVPRLDGERDIEYLNLDDSFPFEKIVTKSGSTSRAGSVEVVVVFPALEAMLVQMSGASIALRNVYLAVWWREINIALDWRLQKSVRLLLLFGLWGTLLEKASLWATDEPAWLLRDS</sequence>
<dbReference type="Proteomes" id="UP000814128">
    <property type="component" value="Unassembled WGS sequence"/>
</dbReference>
<organism evidence="1 2">
    <name type="scientific">Vararia minispora EC-137</name>
    <dbReference type="NCBI Taxonomy" id="1314806"/>
    <lineage>
        <taxon>Eukaryota</taxon>
        <taxon>Fungi</taxon>
        <taxon>Dikarya</taxon>
        <taxon>Basidiomycota</taxon>
        <taxon>Agaricomycotina</taxon>
        <taxon>Agaricomycetes</taxon>
        <taxon>Russulales</taxon>
        <taxon>Lachnocladiaceae</taxon>
        <taxon>Vararia</taxon>
    </lineage>
</organism>